<name>X1PFC5_9ZZZZ</name>
<proteinExistence type="predicted"/>
<comment type="caution">
    <text evidence="1">The sequence shown here is derived from an EMBL/GenBank/DDBJ whole genome shotgun (WGS) entry which is preliminary data.</text>
</comment>
<reference evidence="1" key="1">
    <citation type="journal article" date="2014" name="Front. Microbiol.">
        <title>High frequency of phylogenetically diverse reductive dehalogenase-homologous genes in deep subseafloor sedimentary metagenomes.</title>
        <authorList>
            <person name="Kawai M."/>
            <person name="Futagami T."/>
            <person name="Toyoda A."/>
            <person name="Takaki Y."/>
            <person name="Nishi S."/>
            <person name="Hori S."/>
            <person name="Arai W."/>
            <person name="Tsubouchi T."/>
            <person name="Morono Y."/>
            <person name="Uchiyama I."/>
            <person name="Ito T."/>
            <person name="Fujiyama A."/>
            <person name="Inagaki F."/>
            <person name="Takami H."/>
        </authorList>
    </citation>
    <scope>NUCLEOTIDE SEQUENCE</scope>
    <source>
        <strain evidence="1">Expedition CK06-06</strain>
    </source>
</reference>
<dbReference type="PANTHER" id="PTHR38659:SF1">
    <property type="entry name" value="METAL DEPENDENT PHOSPHOHYDROLASE"/>
    <property type="match status" value="1"/>
</dbReference>
<feature type="non-terminal residue" evidence="1">
    <location>
        <position position="1"/>
    </location>
</feature>
<accession>X1PFC5</accession>
<dbReference type="EMBL" id="BARV01039196">
    <property type="protein sequence ID" value="GAI54982.1"/>
    <property type="molecule type" value="Genomic_DNA"/>
</dbReference>
<gene>
    <name evidence="1" type="ORF">S06H3_60148</name>
</gene>
<organism evidence="1">
    <name type="scientific">marine sediment metagenome</name>
    <dbReference type="NCBI Taxonomy" id="412755"/>
    <lineage>
        <taxon>unclassified sequences</taxon>
        <taxon>metagenomes</taxon>
        <taxon>ecological metagenomes</taxon>
    </lineage>
</organism>
<dbReference type="AlphaFoldDB" id="X1PFC5"/>
<evidence type="ECO:0008006" key="2">
    <source>
        <dbReference type="Google" id="ProtNLM"/>
    </source>
</evidence>
<dbReference type="PANTHER" id="PTHR38659">
    <property type="entry name" value="METAL-DEPENDENT PHOSPHOHYDROLASE"/>
    <property type="match status" value="1"/>
</dbReference>
<protein>
    <recommendedName>
        <fullName evidence="2">Phosphohydrolase</fullName>
    </recommendedName>
</protein>
<sequence length="76" mass="8536">VDPLTGLIVAAALIHPDKKLASIDHNFVLNRFKEKAFARGAKREQIKKCSELGFELEEFIKIGLLAMQNISEELDL</sequence>
<evidence type="ECO:0000313" key="1">
    <source>
        <dbReference type="EMBL" id="GAI54982.1"/>
    </source>
</evidence>